<keyword evidence="2" id="KW-1185">Reference proteome</keyword>
<comment type="caution">
    <text evidence="1">The sequence shown here is derived from an EMBL/GenBank/DDBJ whole genome shotgun (WGS) entry which is preliminary data.</text>
</comment>
<accession>A0A9X3AZH9</accession>
<evidence type="ECO:0000313" key="1">
    <source>
        <dbReference type="EMBL" id="MCT8989809.1"/>
    </source>
</evidence>
<dbReference type="RefSeq" id="WP_261514656.1">
    <property type="nucleotide sequence ID" value="NZ_JAODNV010000006.1"/>
</dbReference>
<evidence type="ECO:0000313" key="2">
    <source>
        <dbReference type="Proteomes" id="UP001149009"/>
    </source>
</evidence>
<reference evidence="1" key="1">
    <citation type="submission" date="2022-08" db="EMBL/GenBank/DDBJ databases">
        <title>Chelativorans sichuanense sp. nov., a paraffin oil-degrading bacterium isolated from a mixture of oil-based drill cuttings and paddy soil.</title>
        <authorList>
            <person name="Yu J."/>
            <person name="Liu H."/>
            <person name="Chen Q."/>
        </authorList>
    </citation>
    <scope>NUCLEOTIDE SEQUENCE</scope>
    <source>
        <strain evidence="1">SCAU 2101</strain>
    </source>
</reference>
<gene>
    <name evidence="1" type="ORF">NYR54_05815</name>
</gene>
<dbReference type="AlphaFoldDB" id="A0A9X3AZH9"/>
<protein>
    <submittedName>
        <fullName evidence="1">Uncharacterized protein</fullName>
    </submittedName>
</protein>
<dbReference type="Proteomes" id="UP001149009">
    <property type="component" value="Unassembled WGS sequence"/>
</dbReference>
<proteinExistence type="predicted"/>
<organism evidence="1 2">
    <name type="scientific">Chelativorans petroleitrophicus</name>
    <dbReference type="NCBI Taxonomy" id="2975484"/>
    <lineage>
        <taxon>Bacteria</taxon>
        <taxon>Pseudomonadati</taxon>
        <taxon>Pseudomonadota</taxon>
        <taxon>Alphaproteobacteria</taxon>
        <taxon>Hyphomicrobiales</taxon>
        <taxon>Phyllobacteriaceae</taxon>
        <taxon>Chelativorans</taxon>
    </lineage>
</organism>
<dbReference type="EMBL" id="JAODNV010000006">
    <property type="protein sequence ID" value="MCT8989809.1"/>
    <property type="molecule type" value="Genomic_DNA"/>
</dbReference>
<sequence length="78" mass="8763">MTADKKVEEEIEALLSRDDPESVIDSLLSMPPQAAANDEVWEKVLHARLQERLARKMRDILEGGQETEADKKDSRSAA</sequence>
<name>A0A9X3AZH9_9HYPH</name>